<feature type="transmembrane region" description="Helical" evidence="1">
    <location>
        <begin position="30"/>
        <end position="47"/>
    </location>
</feature>
<dbReference type="STRING" id="1724.GCA_001044175_01022"/>
<comment type="caution">
    <text evidence="2">The sequence shown here is derived from an EMBL/GenBank/DDBJ whole genome shotgun (WGS) entry which is preliminary data.</text>
</comment>
<feature type="transmembrane region" description="Helical" evidence="1">
    <location>
        <begin position="7"/>
        <end position="24"/>
    </location>
</feature>
<accession>A0A2A9DQV1</accession>
<keyword evidence="3" id="KW-1185">Reference proteome</keyword>
<dbReference type="Proteomes" id="UP000221653">
    <property type="component" value="Unassembled WGS sequence"/>
</dbReference>
<dbReference type="AlphaFoldDB" id="A0A2A9DQV1"/>
<organism evidence="2 3">
    <name type="scientific">Corynebacterium renale</name>
    <dbReference type="NCBI Taxonomy" id="1724"/>
    <lineage>
        <taxon>Bacteria</taxon>
        <taxon>Bacillati</taxon>
        <taxon>Actinomycetota</taxon>
        <taxon>Actinomycetes</taxon>
        <taxon>Mycobacteriales</taxon>
        <taxon>Corynebacteriaceae</taxon>
        <taxon>Corynebacterium</taxon>
    </lineage>
</organism>
<dbReference type="RefSeq" id="WP_048379187.1">
    <property type="nucleotide sequence ID" value="NZ_LDYE01000003.1"/>
</dbReference>
<evidence type="ECO:0000256" key="1">
    <source>
        <dbReference type="SAM" id="Phobius"/>
    </source>
</evidence>
<proteinExistence type="predicted"/>
<evidence type="ECO:0000313" key="2">
    <source>
        <dbReference type="EMBL" id="PFG28555.1"/>
    </source>
</evidence>
<name>A0A2A9DQV1_9CORY</name>
<gene>
    <name evidence="2" type="ORF">ATK06_1667</name>
</gene>
<keyword evidence="1" id="KW-0812">Transmembrane</keyword>
<dbReference type="OrthoDB" id="4427368at2"/>
<protein>
    <submittedName>
        <fullName evidence="2">Uncharacterized protein</fullName>
    </submittedName>
</protein>
<keyword evidence="1" id="KW-1133">Transmembrane helix</keyword>
<keyword evidence="1" id="KW-0472">Membrane</keyword>
<dbReference type="EMBL" id="PDJF01000001">
    <property type="protein sequence ID" value="PFG28555.1"/>
    <property type="molecule type" value="Genomic_DNA"/>
</dbReference>
<sequence>MRNLHTSASIAALIILVCITGMGLVYSLKALGFVLAVGLGVLAYILWKQWAPEHAEAQRLRLAIADTADEIRDVLAEFDRFCHDPSPEYLADRTLYRPELTNADTRDECIGQFHFVRGTAERYLTRLDAHLASPRILVPQLEKLLTLTDQRLYQLQWSWTEARARARELGSGEG</sequence>
<reference evidence="2 3" key="1">
    <citation type="submission" date="2017-10" db="EMBL/GenBank/DDBJ databases">
        <title>Sequencing the genomes of 1000 actinobacteria strains.</title>
        <authorList>
            <person name="Klenk H.-P."/>
        </authorList>
    </citation>
    <scope>NUCLEOTIDE SEQUENCE [LARGE SCALE GENOMIC DNA]</scope>
    <source>
        <strain evidence="2 3">DSM 20688</strain>
    </source>
</reference>
<evidence type="ECO:0000313" key="3">
    <source>
        <dbReference type="Proteomes" id="UP000221653"/>
    </source>
</evidence>